<sequence length="562" mass="62482">MKAMLIAPYNGMAEISKQLTLPSDVMLDIKVANLEDGEKYARQAEDEGYDILISRGGTASAIEKAVSLPVIHIDITGYDMLRVFTLIKNIDKKVALVGFSPITHGAATLCNILEYDVEVKTVHASGDVKPMLEALKANGFQIVIGDVITVQVAESLGLQGVLITSGKEALLQAVEEGRRAFLLSKKVKHNFSLLHEMFEYFPYPLALLNERAEIVEHNDVFISADFKEKMTYAALQQDITDLLESGKSYWSAYSTEEAYYAVHLFRVNSHTAGLMFYPSAPGAMSDSISVQYAVKPLPLIGDSDFTQGLKRQITKLSQHRSPVYITGAAGTGRSALAVLLHVEQFGSHVPLISINGADFTNDDAAFLAHTLRPLQSATILVHQSALMHDKLQEQLNNIIQSQSASYQIIYILDHYTTDAVAVGEYIHLLPLSLRKDDIPAFANYFLTAFHADSGSETLGIKKDAMTSLQQYEWPGNLIELKQTIHELSRISAGYFIEKEQVEHLLQTKKKMQVSLQMDTSITLKEMERRMILQVLQEEDGNQSKAAKRLGINRSTLWRKLSD</sequence>
<dbReference type="InterPro" id="IPR027417">
    <property type="entry name" value="P-loop_NTPase"/>
</dbReference>
<keyword evidence="2" id="KW-0067">ATP-binding</keyword>
<keyword evidence="7" id="KW-1185">Reference proteome</keyword>
<dbReference type="PATRIC" id="fig|135826.4.peg.3349"/>
<dbReference type="PANTHER" id="PTHR32071">
    <property type="entry name" value="TRANSCRIPTIONAL REGULATORY PROTEIN"/>
    <property type="match status" value="1"/>
</dbReference>
<dbReference type="Gene3D" id="3.40.50.10660">
    <property type="entry name" value="PrpR receptor domain-like"/>
    <property type="match status" value="1"/>
</dbReference>
<dbReference type="STRING" id="135826.KP77_33720"/>
<dbReference type="EMBL" id="JXRQ01000030">
    <property type="protein sequence ID" value="KIL42742.1"/>
    <property type="molecule type" value="Genomic_DNA"/>
</dbReference>
<feature type="domain" description="Sigma-54 factor interaction" evidence="5">
    <location>
        <begin position="299"/>
        <end position="489"/>
    </location>
</feature>
<dbReference type="Gene3D" id="1.10.8.60">
    <property type="match status" value="1"/>
</dbReference>
<gene>
    <name evidence="6" type="ORF">KP77_33720</name>
</gene>
<dbReference type="GO" id="GO:0043565">
    <property type="term" value="F:sequence-specific DNA binding"/>
    <property type="evidence" value="ECO:0007669"/>
    <property type="project" value="InterPro"/>
</dbReference>
<evidence type="ECO:0000256" key="1">
    <source>
        <dbReference type="ARBA" id="ARBA00022741"/>
    </source>
</evidence>
<dbReference type="Pfam" id="PF14532">
    <property type="entry name" value="Sigma54_activ_2"/>
    <property type="match status" value="1"/>
</dbReference>
<accession>A0A0C2V0Z7</accession>
<evidence type="ECO:0000256" key="3">
    <source>
        <dbReference type="ARBA" id="ARBA00023015"/>
    </source>
</evidence>
<evidence type="ECO:0000313" key="7">
    <source>
        <dbReference type="Proteomes" id="UP000031950"/>
    </source>
</evidence>
<dbReference type="InterPro" id="IPR009057">
    <property type="entry name" value="Homeodomain-like_sf"/>
</dbReference>
<organism evidence="6 7">
    <name type="scientific">Jeotgalibacillus alimentarius</name>
    <dbReference type="NCBI Taxonomy" id="135826"/>
    <lineage>
        <taxon>Bacteria</taxon>
        <taxon>Bacillati</taxon>
        <taxon>Bacillota</taxon>
        <taxon>Bacilli</taxon>
        <taxon>Bacillales</taxon>
        <taxon>Caryophanaceae</taxon>
        <taxon>Jeotgalibacillus</taxon>
    </lineage>
</organism>
<comment type="caution">
    <text evidence="6">The sequence shown here is derived from an EMBL/GenBank/DDBJ whole genome shotgun (WGS) entry which is preliminary data.</text>
</comment>
<proteinExistence type="predicted"/>
<name>A0A0C2V0Z7_9BACL</name>
<dbReference type="InterPro" id="IPR002078">
    <property type="entry name" value="Sigma_54_int"/>
</dbReference>
<dbReference type="SUPFAM" id="SSF52540">
    <property type="entry name" value="P-loop containing nucleoside triphosphate hydrolases"/>
    <property type="match status" value="1"/>
</dbReference>
<dbReference type="GO" id="GO:0000156">
    <property type="term" value="F:phosphorelay response regulator activity"/>
    <property type="evidence" value="ECO:0007669"/>
    <property type="project" value="InterPro"/>
</dbReference>
<keyword evidence="3" id="KW-0805">Transcription regulation</keyword>
<dbReference type="OrthoDB" id="9771372at2"/>
<dbReference type="InterPro" id="IPR058031">
    <property type="entry name" value="AAA_lid_NorR"/>
</dbReference>
<dbReference type="InterPro" id="IPR002197">
    <property type="entry name" value="HTH_Fis"/>
</dbReference>
<evidence type="ECO:0000256" key="4">
    <source>
        <dbReference type="ARBA" id="ARBA00023163"/>
    </source>
</evidence>
<protein>
    <recommendedName>
        <fullName evidence="5">Sigma-54 factor interaction domain-containing protein</fullName>
    </recommendedName>
</protein>
<dbReference type="Proteomes" id="UP000031950">
    <property type="component" value="Unassembled WGS sequence"/>
</dbReference>
<dbReference type="Gene3D" id="1.10.10.60">
    <property type="entry name" value="Homeodomain-like"/>
    <property type="match status" value="1"/>
</dbReference>
<dbReference type="Pfam" id="PF06506">
    <property type="entry name" value="PrpR_N"/>
    <property type="match status" value="1"/>
</dbReference>
<dbReference type="SUPFAM" id="SSF46689">
    <property type="entry name" value="Homeodomain-like"/>
    <property type="match status" value="1"/>
</dbReference>
<evidence type="ECO:0000256" key="2">
    <source>
        <dbReference type="ARBA" id="ARBA00022840"/>
    </source>
</evidence>
<dbReference type="Gene3D" id="3.40.50.2300">
    <property type="match status" value="1"/>
</dbReference>
<reference evidence="6 7" key="1">
    <citation type="submission" date="2015-01" db="EMBL/GenBank/DDBJ databases">
        <title>Genome sequence of Jeotgalibacillus alimentarius.</title>
        <authorList>
            <person name="Goh K.M."/>
            <person name="Chan K.-G."/>
            <person name="Yaakop A.S."/>
            <person name="Ee R."/>
            <person name="Gan H.M."/>
            <person name="Chan C.S."/>
        </authorList>
    </citation>
    <scope>NUCLEOTIDE SEQUENCE [LARGE SCALE GENOMIC DNA]</scope>
    <source>
        <strain evidence="6 7">YKJ-13</strain>
    </source>
</reference>
<keyword evidence="1" id="KW-0547">Nucleotide-binding</keyword>
<evidence type="ECO:0000313" key="6">
    <source>
        <dbReference type="EMBL" id="KIL42742.1"/>
    </source>
</evidence>
<dbReference type="PRINTS" id="PR01590">
    <property type="entry name" value="HTHFIS"/>
</dbReference>
<dbReference type="SUPFAM" id="SSF159800">
    <property type="entry name" value="PrpR receptor domain-like"/>
    <property type="match status" value="1"/>
</dbReference>
<dbReference type="GO" id="GO:0006355">
    <property type="term" value="P:regulation of DNA-templated transcription"/>
    <property type="evidence" value="ECO:0007669"/>
    <property type="project" value="InterPro"/>
</dbReference>
<dbReference type="Gene3D" id="3.40.50.300">
    <property type="entry name" value="P-loop containing nucleotide triphosphate hydrolases"/>
    <property type="match status" value="1"/>
</dbReference>
<dbReference type="Pfam" id="PF02954">
    <property type="entry name" value="HTH_8"/>
    <property type="match status" value="1"/>
</dbReference>
<dbReference type="PROSITE" id="PS50045">
    <property type="entry name" value="SIGMA54_INTERACT_4"/>
    <property type="match status" value="1"/>
</dbReference>
<evidence type="ECO:0000259" key="5">
    <source>
        <dbReference type="PROSITE" id="PS50045"/>
    </source>
</evidence>
<dbReference type="InterPro" id="IPR010524">
    <property type="entry name" value="Sig_transdc_resp-reg_PrpR_N"/>
</dbReference>
<dbReference type="AlphaFoldDB" id="A0A0C2V0Z7"/>
<keyword evidence="4" id="KW-0804">Transcription</keyword>
<dbReference type="Pfam" id="PF25601">
    <property type="entry name" value="AAA_lid_14"/>
    <property type="match status" value="1"/>
</dbReference>
<dbReference type="GO" id="GO:0005524">
    <property type="term" value="F:ATP binding"/>
    <property type="evidence" value="ECO:0007669"/>
    <property type="project" value="UniProtKB-KW"/>
</dbReference>